<feature type="transmembrane region" description="Helical" evidence="8">
    <location>
        <begin position="12"/>
        <end position="29"/>
    </location>
</feature>
<dbReference type="EMBL" id="JARVKF010000013">
    <property type="protein sequence ID" value="KAK9425738.1"/>
    <property type="molecule type" value="Genomic_DNA"/>
</dbReference>
<keyword evidence="8" id="KW-0472">Membrane</keyword>
<evidence type="ECO:0000313" key="10">
    <source>
        <dbReference type="Proteomes" id="UP001408356"/>
    </source>
</evidence>
<evidence type="ECO:0000256" key="2">
    <source>
        <dbReference type="ARBA" id="ARBA00010617"/>
    </source>
</evidence>
<evidence type="ECO:0000256" key="3">
    <source>
        <dbReference type="ARBA" id="ARBA00022617"/>
    </source>
</evidence>
<evidence type="ECO:0000256" key="6">
    <source>
        <dbReference type="ARBA" id="ARBA00023004"/>
    </source>
</evidence>
<comment type="caution">
    <text evidence="9">The sequence shown here is derived from an EMBL/GenBank/DDBJ whole genome shotgun (WGS) entry which is preliminary data.</text>
</comment>
<protein>
    <submittedName>
        <fullName evidence="9">Cytochrome P450</fullName>
    </submittedName>
</protein>
<organism evidence="9 10">
    <name type="scientific">Seiridium unicorne</name>
    <dbReference type="NCBI Taxonomy" id="138068"/>
    <lineage>
        <taxon>Eukaryota</taxon>
        <taxon>Fungi</taxon>
        <taxon>Dikarya</taxon>
        <taxon>Ascomycota</taxon>
        <taxon>Pezizomycotina</taxon>
        <taxon>Sordariomycetes</taxon>
        <taxon>Xylariomycetidae</taxon>
        <taxon>Amphisphaeriales</taxon>
        <taxon>Sporocadaceae</taxon>
        <taxon>Seiridium</taxon>
    </lineage>
</organism>
<keyword evidence="5" id="KW-0560">Oxidoreductase</keyword>
<reference evidence="9 10" key="1">
    <citation type="journal article" date="2024" name="J. Plant Pathol.">
        <title>Sequence and assembly of the genome of Seiridium unicorne, isolate CBS 538.82, causal agent of cypress canker disease.</title>
        <authorList>
            <person name="Scali E."/>
            <person name="Rocca G.D."/>
            <person name="Danti R."/>
            <person name="Garbelotto M."/>
            <person name="Barberini S."/>
            <person name="Baroncelli R."/>
            <person name="Emiliani G."/>
        </authorList>
    </citation>
    <scope>NUCLEOTIDE SEQUENCE [LARGE SCALE GENOMIC DNA]</scope>
    <source>
        <strain evidence="9 10">BM-138-508</strain>
    </source>
</reference>
<comment type="cofactor">
    <cofactor evidence="1">
        <name>heme</name>
        <dbReference type="ChEBI" id="CHEBI:30413"/>
    </cofactor>
</comment>
<evidence type="ECO:0000256" key="5">
    <source>
        <dbReference type="ARBA" id="ARBA00023002"/>
    </source>
</evidence>
<dbReference type="InterPro" id="IPR050364">
    <property type="entry name" value="Cytochrome_P450_fung"/>
</dbReference>
<keyword evidence="7" id="KW-0503">Monooxygenase</keyword>
<evidence type="ECO:0000313" key="9">
    <source>
        <dbReference type="EMBL" id="KAK9425738.1"/>
    </source>
</evidence>
<evidence type="ECO:0000256" key="4">
    <source>
        <dbReference type="ARBA" id="ARBA00022723"/>
    </source>
</evidence>
<keyword evidence="10" id="KW-1185">Reference proteome</keyword>
<comment type="similarity">
    <text evidence="2">Belongs to the cytochrome P450 family.</text>
</comment>
<dbReference type="InterPro" id="IPR036396">
    <property type="entry name" value="Cyt_P450_sf"/>
</dbReference>
<dbReference type="Proteomes" id="UP001408356">
    <property type="component" value="Unassembled WGS sequence"/>
</dbReference>
<evidence type="ECO:0000256" key="8">
    <source>
        <dbReference type="SAM" id="Phobius"/>
    </source>
</evidence>
<keyword evidence="8" id="KW-0812">Transmembrane</keyword>
<dbReference type="PANTHER" id="PTHR46300:SF7">
    <property type="entry name" value="P450, PUTATIVE (EUROFUNG)-RELATED"/>
    <property type="match status" value="1"/>
</dbReference>
<sequence length="104" mass="11610">MSFVVGNIQRPIIYGTLLFAFWVITTLSSKKRLLPLPPEPKDLPIVKNIRGLPPPGVPEWEHWAKHKNLYDPISSVTALGATIVLIHGNGIALDLLQERSSRYS</sequence>
<proteinExistence type="inferred from homology"/>
<evidence type="ECO:0000256" key="7">
    <source>
        <dbReference type="ARBA" id="ARBA00023033"/>
    </source>
</evidence>
<keyword evidence="3" id="KW-0349">Heme</keyword>
<keyword evidence="4" id="KW-0479">Metal-binding</keyword>
<accession>A0ABR2VFQ9</accession>
<keyword evidence="8" id="KW-1133">Transmembrane helix</keyword>
<dbReference type="Gene3D" id="1.10.630.10">
    <property type="entry name" value="Cytochrome P450"/>
    <property type="match status" value="1"/>
</dbReference>
<name>A0ABR2VFQ9_9PEZI</name>
<dbReference type="PANTHER" id="PTHR46300">
    <property type="entry name" value="P450, PUTATIVE (EUROFUNG)-RELATED-RELATED"/>
    <property type="match status" value="1"/>
</dbReference>
<keyword evidence="6" id="KW-0408">Iron</keyword>
<evidence type="ECO:0000256" key="1">
    <source>
        <dbReference type="ARBA" id="ARBA00001971"/>
    </source>
</evidence>
<gene>
    <name evidence="9" type="ORF">SUNI508_03099</name>
</gene>